<evidence type="ECO:0000256" key="3">
    <source>
        <dbReference type="ARBA" id="ARBA00022989"/>
    </source>
</evidence>
<feature type="transmembrane region" description="Helical" evidence="5">
    <location>
        <begin position="222"/>
        <end position="242"/>
    </location>
</feature>
<dbReference type="PANTHER" id="PTHR46895">
    <property type="entry name" value="PROTEIN CBG20548-RELATED"/>
    <property type="match status" value="1"/>
</dbReference>
<evidence type="ECO:0000313" key="7">
    <source>
        <dbReference type="Proteomes" id="UP000035681"/>
    </source>
</evidence>
<comment type="subcellular location">
    <subcellularLocation>
        <location evidence="1">Membrane</location>
    </subcellularLocation>
</comment>
<dbReference type="WBParaSite" id="TCONS_00005781.p1">
    <property type="protein sequence ID" value="TCONS_00005781.p1"/>
    <property type="gene ID" value="XLOC_004025"/>
</dbReference>
<sequence>MCSVDNYISDFNNTIESTLDSKTLKIYYMIHECASYVRNIFNIQFFLVILFNLLNIYILLSKRSKNRNNILSIFTAIADITIVVTLMLIFLIHDCYVHESKSSRFCITFNWFKRNNINYINISTTTLSILSNTATMSSTWGVLVISIDRLRAIRHPFKIVRHGIFKDVFVVIICILFFTLISNLTRFWETKIITNTPIAYDNSSQQYVTVDYLKLTLNGIRILFHIILPLILLTITNSMLIYHLKHRYKYFEGGKWDRQKKSFDSGTFYSKDNDCLTKIWSKKDAYKEFKITIMMVLLITFHITSFFPTMLFHLYFEIIIPIISHYYGINIDKMSYPIHCDNKMIITTRKDLAYLTITILVFGKISNSLLLCNLPNSMYKICQEIFIQKTLTTSLTTKCENSNVRKVSRPNAPSRKVTRQENKNLITPLIHFNQPNYPC</sequence>
<proteinExistence type="predicted"/>
<feature type="domain" description="G-protein coupled receptors family 1 profile" evidence="6">
    <location>
        <begin position="51"/>
        <end position="371"/>
    </location>
</feature>
<evidence type="ECO:0000256" key="4">
    <source>
        <dbReference type="ARBA" id="ARBA00023136"/>
    </source>
</evidence>
<reference evidence="8" key="1">
    <citation type="submission" date="2015-08" db="UniProtKB">
        <authorList>
            <consortium name="WormBaseParasite"/>
        </authorList>
    </citation>
    <scope>IDENTIFICATION</scope>
</reference>
<dbReference type="WBParaSite" id="SSTP_0000419700.1">
    <property type="protein sequence ID" value="SSTP_0000419700.1"/>
    <property type="gene ID" value="SSTP_0000419700"/>
</dbReference>
<dbReference type="PROSITE" id="PS50262">
    <property type="entry name" value="G_PROTEIN_RECEP_F1_2"/>
    <property type="match status" value="1"/>
</dbReference>
<organism evidence="8">
    <name type="scientific">Strongyloides stercoralis</name>
    <name type="common">Threadworm</name>
    <dbReference type="NCBI Taxonomy" id="6248"/>
    <lineage>
        <taxon>Eukaryota</taxon>
        <taxon>Metazoa</taxon>
        <taxon>Ecdysozoa</taxon>
        <taxon>Nematoda</taxon>
        <taxon>Chromadorea</taxon>
        <taxon>Rhabditida</taxon>
        <taxon>Tylenchina</taxon>
        <taxon>Panagrolaimomorpha</taxon>
        <taxon>Strongyloidoidea</taxon>
        <taxon>Strongyloididae</taxon>
        <taxon>Strongyloides</taxon>
    </lineage>
</organism>
<keyword evidence="3 5" id="KW-1133">Transmembrane helix</keyword>
<feature type="transmembrane region" description="Helical" evidence="5">
    <location>
        <begin position="289"/>
        <end position="307"/>
    </location>
</feature>
<keyword evidence="7" id="KW-1185">Reference proteome</keyword>
<dbReference type="PANTHER" id="PTHR46895:SF4">
    <property type="entry name" value="G-PROTEIN COUPLED RECEPTORS FAMILY 1 PROFILE DOMAIN-CONTAINING PROTEIN"/>
    <property type="match status" value="1"/>
</dbReference>
<accession>A0A0K0E3X7</accession>
<evidence type="ECO:0000313" key="9">
    <source>
        <dbReference type="WBParaSite" id="TCONS_00005781.p1"/>
    </source>
</evidence>
<keyword evidence="4 5" id="KW-0472">Membrane</keyword>
<evidence type="ECO:0000256" key="5">
    <source>
        <dbReference type="SAM" id="Phobius"/>
    </source>
</evidence>
<dbReference type="GO" id="GO:0004930">
    <property type="term" value="F:G protein-coupled receptor activity"/>
    <property type="evidence" value="ECO:0007669"/>
    <property type="project" value="InterPro"/>
</dbReference>
<evidence type="ECO:0000256" key="1">
    <source>
        <dbReference type="ARBA" id="ARBA00004370"/>
    </source>
</evidence>
<dbReference type="InterPro" id="IPR017452">
    <property type="entry name" value="GPCR_Rhodpsn_7TM"/>
</dbReference>
<dbReference type="GO" id="GO:0016020">
    <property type="term" value="C:membrane"/>
    <property type="evidence" value="ECO:0007669"/>
    <property type="project" value="UniProtKB-SubCell"/>
</dbReference>
<feature type="transmembrane region" description="Helical" evidence="5">
    <location>
        <begin position="70"/>
        <end position="92"/>
    </location>
</feature>
<feature type="transmembrane region" description="Helical" evidence="5">
    <location>
        <begin position="352"/>
        <end position="371"/>
    </location>
</feature>
<feature type="transmembrane region" description="Helical" evidence="5">
    <location>
        <begin position="129"/>
        <end position="147"/>
    </location>
</feature>
<dbReference type="InterPro" id="IPR000276">
    <property type="entry name" value="GPCR_Rhodpsn"/>
</dbReference>
<dbReference type="AlphaFoldDB" id="A0A0K0E3X7"/>
<feature type="transmembrane region" description="Helical" evidence="5">
    <location>
        <begin position="40"/>
        <end position="58"/>
    </location>
</feature>
<dbReference type="Gene3D" id="1.20.1070.10">
    <property type="entry name" value="Rhodopsin 7-helix transmembrane proteins"/>
    <property type="match status" value="1"/>
</dbReference>
<dbReference type="Proteomes" id="UP000035681">
    <property type="component" value="Unplaced"/>
</dbReference>
<name>A0A0K0E3X7_STRER</name>
<evidence type="ECO:0000313" key="8">
    <source>
        <dbReference type="WBParaSite" id="SSTP_0000419700.1"/>
    </source>
</evidence>
<protein>
    <submittedName>
        <fullName evidence="8 9">G_PROTEIN_RECEP_F1_2 domain-containing protein</fullName>
    </submittedName>
</protein>
<feature type="transmembrane region" description="Helical" evidence="5">
    <location>
        <begin position="168"/>
        <end position="188"/>
    </location>
</feature>
<dbReference type="PRINTS" id="PR00237">
    <property type="entry name" value="GPCRRHODOPSN"/>
</dbReference>
<keyword evidence="2 5" id="KW-0812">Transmembrane</keyword>
<dbReference type="SUPFAM" id="SSF81321">
    <property type="entry name" value="Family A G protein-coupled receptor-like"/>
    <property type="match status" value="1"/>
</dbReference>
<evidence type="ECO:0000259" key="6">
    <source>
        <dbReference type="PROSITE" id="PS50262"/>
    </source>
</evidence>
<evidence type="ECO:0000256" key="2">
    <source>
        <dbReference type="ARBA" id="ARBA00022692"/>
    </source>
</evidence>